<dbReference type="PANTHER" id="PTHR45899:SF2">
    <property type="entry name" value="RHO GTPASE ACTIVATING PROTEIN AT 15B, ISOFORM C"/>
    <property type="match status" value="1"/>
</dbReference>
<protein>
    <submittedName>
        <fullName evidence="2">Arf-GAP with Rho-GAP domain ANK repeat and PH domain-containing protein 2-like</fullName>
    </submittedName>
</protein>
<feature type="compositionally biased region" description="Polar residues" evidence="1">
    <location>
        <begin position="24"/>
        <end position="37"/>
    </location>
</feature>
<dbReference type="PANTHER" id="PTHR45899">
    <property type="entry name" value="RHO GTPASE ACTIVATING PROTEIN AT 15B, ISOFORM C"/>
    <property type="match status" value="1"/>
</dbReference>
<dbReference type="GO" id="GO:0005547">
    <property type="term" value="F:phosphatidylinositol-3,4,5-trisphosphate binding"/>
    <property type="evidence" value="ECO:0007669"/>
    <property type="project" value="TreeGrafter"/>
</dbReference>
<accession>A0AAW1BB88</accession>
<comment type="caution">
    <text evidence="2">The sequence shown here is derived from an EMBL/GenBank/DDBJ whole genome shotgun (WGS) entry which is preliminary data.</text>
</comment>
<dbReference type="SUPFAM" id="SSF50729">
    <property type="entry name" value="PH domain-like"/>
    <property type="match status" value="1"/>
</dbReference>
<evidence type="ECO:0000313" key="2">
    <source>
        <dbReference type="EMBL" id="KAK9399173.1"/>
    </source>
</evidence>
<dbReference type="EMBL" id="JAOTOJ010000007">
    <property type="protein sequence ID" value="KAK9399173.1"/>
    <property type="molecule type" value="Genomic_DNA"/>
</dbReference>
<organism evidence="2 3">
    <name type="scientific">Crotalus adamanteus</name>
    <name type="common">Eastern diamondback rattlesnake</name>
    <dbReference type="NCBI Taxonomy" id="8729"/>
    <lineage>
        <taxon>Eukaryota</taxon>
        <taxon>Metazoa</taxon>
        <taxon>Chordata</taxon>
        <taxon>Craniata</taxon>
        <taxon>Vertebrata</taxon>
        <taxon>Euteleostomi</taxon>
        <taxon>Lepidosauria</taxon>
        <taxon>Squamata</taxon>
        <taxon>Bifurcata</taxon>
        <taxon>Unidentata</taxon>
        <taxon>Episquamata</taxon>
        <taxon>Toxicofera</taxon>
        <taxon>Serpentes</taxon>
        <taxon>Colubroidea</taxon>
        <taxon>Viperidae</taxon>
        <taxon>Crotalinae</taxon>
        <taxon>Crotalus</taxon>
    </lineage>
</organism>
<sequence length="175" mass="19503">MFGLVEIYNTESSEVSEEKKRTPSKTGLATSNQNAKTAENVKEPELASQGDQSPFPKRFVGEAESALLKECSRYAWRGKYKPAKGLGEFKSGSLDLDAKDQMFSSPADCGDELVPDSKDTITPYACFYAPAAKKVKEGWLDKLSPQGKHVFQKRWVKFDGESMAYYNNDKGQDSY</sequence>
<dbReference type="GO" id="GO:0005096">
    <property type="term" value="F:GTPase activator activity"/>
    <property type="evidence" value="ECO:0007669"/>
    <property type="project" value="TreeGrafter"/>
</dbReference>
<feature type="region of interest" description="Disordered" evidence="1">
    <location>
        <begin position="9"/>
        <end position="56"/>
    </location>
</feature>
<evidence type="ECO:0000313" key="3">
    <source>
        <dbReference type="Proteomes" id="UP001474421"/>
    </source>
</evidence>
<name>A0AAW1BB88_CROAD</name>
<dbReference type="InterPro" id="IPR052227">
    <property type="entry name" value="Arf-Rho-GAP_ANK-PH_domain"/>
</dbReference>
<dbReference type="Gene3D" id="2.30.29.30">
    <property type="entry name" value="Pleckstrin-homology domain (PH domain)/Phosphotyrosine-binding domain (PTB)"/>
    <property type="match status" value="1"/>
</dbReference>
<dbReference type="InterPro" id="IPR011993">
    <property type="entry name" value="PH-like_dom_sf"/>
</dbReference>
<evidence type="ECO:0000256" key="1">
    <source>
        <dbReference type="SAM" id="MobiDB-lite"/>
    </source>
</evidence>
<keyword evidence="3" id="KW-1185">Reference proteome</keyword>
<dbReference type="GO" id="GO:0005737">
    <property type="term" value="C:cytoplasm"/>
    <property type="evidence" value="ECO:0007669"/>
    <property type="project" value="TreeGrafter"/>
</dbReference>
<proteinExistence type="predicted"/>
<dbReference type="Proteomes" id="UP001474421">
    <property type="component" value="Unassembled WGS sequence"/>
</dbReference>
<gene>
    <name evidence="2" type="ORF">NXF25_014142</name>
</gene>
<reference evidence="2 3" key="1">
    <citation type="journal article" date="2024" name="Proc. Natl. Acad. Sci. U.S.A.">
        <title>The genetic regulatory architecture and epigenomic basis for age-related changes in rattlesnake venom.</title>
        <authorList>
            <person name="Hogan M.P."/>
            <person name="Holding M.L."/>
            <person name="Nystrom G.S."/>
            <person name="Colston T.J."/>
            <person name="Bartlett D.A."/>
            <person name="Mason A.J."/>
            <person name="Ellsworth S.A."/>
            <person name="Rautsaw R.M."/>
            <person name="Lawrence K.C."/>
            <person name="Strickland J.L."/>
            <person name="He B."/>
            <person name="Fraser P."/>
            <person name="Margres M.J."/>
            <person name="Gilbert D.M."/>
            <person name="Gibbs H.L."/>
            <person name="Parkinson C.L."/>
            <person name="Rokyta D.R."/>
        </authorList>
    </citation>
    <scope>NUCLEOTIDE SEQUENCE [LARGE SCALE GENOMIC DNA]</scope>
    <source>
        <strain evidence="2">DRR0105</strain>
    </source>
</reference>
<dbReference type="AlphaFoldDB" id="A0AAW1BB88"/>